<name>A0A9D1UEU3_9FIRM</name>
<dbReference type="EMBL" id="DXGE01000010">
    <property type="protein sequence ID" value="HIW85214.1"/>
    <property type="molecule type" value="Genomic_DNA"/>
</dbReference>
<sequence>MFGEIIKKKKNKIGLFVNVLGEDKVSYYGDSRGISKDVLVSLTVGDKVEFEGELSSTGNPTVCSLVVVEKAEKICLEFSEEEKEKVKKLILLFMSQEESCFITKLNQFLLRNGFDYRKYGFQKLKGFFIEQFADVLRFETKEYNGVPQTVLSLLDPGATSTLDTDTLMEKLSVLTAETGYY</sequence>
<comment type="caution">
    <text evidence="1">The sequence shown here is derived from an EMBL/GenBank/DDBJ whole genome shotgun (WGS) entry which is preliminary data.</text>
</comment>
<feature type="non-terminal residue" evidence="1">
    <location>
        <position position="181"/>
    </location>
</feature>
<reference evidence="1" key="2">
    <citation type="submission" date="2021-04" db="EMBL/GenBank/DDBJ databases">
        <authorList>
            <person name="Gilroy R."/>
        </authorList>
    </citation>
    <scope>NUCLEOTIDE SEQUENCE</scope>
    <source>
        <strain evidence="1">421</strain>
    </source>
</reference>
<evidence type="ECO:0000313" key="2">
    <source>
        <dbReference type="Proteomes" id="UP000824205"/>
    </source>
</evidence>
<proteinExistence type="predicted"/>
<accession>A0A9D1UEU3</accession>
<dbReference type="Proteomes" id="UP000824205">
    <property type="component" value="Unassembled WGS sequence"/>
</dbReference>
<organism evidence="1 2">
    <name type="scientific">Candidatus Eubacterium faecipullorum</name>
    <dbReference type="NCBI Taxonomy" id="2838571"/>
    <lineage>
        <taxon>Bacteria</taxon>
        <taxon>Bacillati</taxon>
        <taxon>Bacillota</taxon>
        <taxon>Clostridia</taxon>
        <taxon>Eubacteriales</taxon>
        <taxon>Eubacteriaceae</taxon>
        <taxon>Eubacterium</taxon>
    </lineage>
</organism>
<protein>
    <submittedName>
        <fullName evidence="1">Uncharacterized protein</fullName>
    </submittedName>
</protein>
<reference evidence="1" key="1">
    <citation type="journal article" date="2021" name="PeerJ">
        <title>Extensive microbial diversity within the chicken gut microbiome revealed by metagenomics and culture.</title>
        <authorList>
            <person name="Gilroy R."/>
            <person name="Ravi A."/>
            <person name="Getino M."/>
            <person name="Pursley I."/>
            <person name="Horton D.L."/>
            <person name="Alikhan N.F."/>
            <person name="Baker D."/>
            <person name="Gharbi K."/>
            <person name="Hall N."/>
            <person name="Watson M."/>
            <person name="Adriaenssens E.M."/>
            <person name="Foster-Nyarko E."/>
            <person name="Jarju S."/>
            <person name="Secka A."/>
            <person name="Antonio M."/>
            <person name="Oren A."/>
            <person name="Chaudhuri R.R."/>
            <person name="La Ragione R."/>
            <person name="Hildebrand F."/>
            <person name="Pallen M.J."/>
        </authorList>
    </citation>
    <scope>NUCLEOTIDE SEQUENCE</scope>
    <source>
        <strain evidence="1">421</strain>
    </source>
</reference>
<evidence type="ECO:0000313" key="1">
    <source>
        <dbReference type="EMBL" id="HIW85214.1"/>
    </source>
</evidence>
<gene>
    <name evidence="1" type="ORF">IAA48_01835</name>
</gene>
<dbReference type="AlphaFoldDB" id="A0A9D1UEU3"/>